<proteinExistence type="predicted"/>
<comment type="caution">
    <text evidence="1">The sequence shown here is derived from an EMBL/GenBank/DDBJ whole genome shotgun (WGS) entry which is preliminary data.</text>
</comment>
<organism evidence="1 2">
    <name type="scientific">Vibrio alginolyticus</name>
    <dbReference type="NCBI Taxonomy" id="663"/>
    <lineage>
        <taxon>Bacteria</taxon>
        <taxon>Pseudomonadati</taxon>
        <taxon>Pseudomonadota</taxon>
        <taxon>Gammaproteobacteria</taxon>
        <taxon>Vibrionales</taxon>
        <taxon>Vibrionaceae</taxon>
        <taxon>Vibrio</taxon>
    </lineage>
</organism>
<dbReference type="AlphaFoldDB" id="A0A7Y0MT44"/>
<dbReference type="InterPro" id="IPR043519">
    <property type="entry name" value="NT_sf"/>
</dbReference>
<protein>
    <recommendedName>
        <fullName evidence="3">Poly A polymerase head domain-containing protein</fullName>
    </recommendedName>
</protein>
<sequence length="307" mass="35207">MKTHAAPHKQALKKRVNRFFNSSTQCRADVYDFVDILTKNNRFDVYAFGGLVRDIGLFGVRDFSSDVDLVVETSRPVLKKAISVLPKSSVTENKFGGFRIKQGAWDIDIWCARDTWAIKNNLVTYRDVTSLLQTTFLSWDSALFDIRNQSLICQHGYLDDLNNGTLDIVLKESPNELGSMVRLTRAIYSKGAKELKSNALEVLEYYLGKYADQDIVAYEMNSYHKVFLSLSKLRVLRDEVKASSASSKMKVNLVGQLPLPLDFSFHGVEQDDHMPRFVNRLNTQYRKKNAINISDEEQLNLNFKYHR</sequence>
<dbReference type="EMBL" id="JABCMA010000001">
    <property type="protein sequence ID" value="NMR72447.1"/>
    <property type="molecule type" value="Genomic_DNA"/>
</dbReference>
<dbReference type="Gene3D" id="3.30.460.10">
    <property type="entry name" value="Beta Polymerase, domain 2"/>
    <property type="match status" value="1"/>
</dbReference>
<evidence type="ECO:0008006" key="3">
    <source>
        <dbReference type="Google" id="ProtNLM"/>
    </source>
</evidence>
<evidence type="ECO:0000313" key="1">
    <source>
        <dbReference type="EMBL" id="NMR72447.1"/>
    </source>
</evidence>
<name>A0A7Y0MT44_VIBAL</name>
<gene>
    <name evidence="1" type="ORF">HKB35_02265</name>
</gene>
<reference evidence="1 2" key="1">
    <citation type="submission" date="2020-04" db="EMBL/GenBank/DDBJ databases">
        <title>Whole-genome sequencing of Vibrio spp. from China reveals different genetic environments of blaCTX-M-14 among diverse lineages.</title>
        <authorList>
            <person name="Zheng Z."/>
            <person name="Ye L."/>
            <person name="Chen S."/>
        </authorList>
    </citation>
    <scope>NUCLEOTIDE SEQUENCE [LARGE SCALE GENOMIC DNA]</scope>
    <source>
        <strain evidence="1 2">Vb1636</strain>
    </source>
</reference>
<dbReference type="RefSeq" id="WP_052484247.1">
    <property type="nucleotide sequence ID" value="NZ_CP060386.1"/>
</dbReference>
<dbReference type="Proteomes" id="UP000565155">
    <property type="component" value="Unassembled WGS sequence"/>
</dbReference>
<accession>A0A7Y0MT44</accession>
<evidence type="ECO:0000313" key="2">
    <source>
        <dbReference type="Proteomes" id="UP000565155"/>
    </source>
</evidence>